<comment type="caution">
    <text evidence="1">The sequence shown here is derived from an EMBL/GenBank/DDBJ whole genome shotgun (WGS) entry which is preliminary data.</text>
</comment>
<reference evidence="1 2" key="1">
    <citation type="submission" date="2023-03" db="EMBL/GenBank/DDBJ databases">
        <title>Bacillus Genome Sequencing.</title>
        <authorList>
            <person name="Dunlap C."/>
        </authorList>
    </citation>
    <scope>NUCLEOTIDE SEQUENCE [LARGE SCALE GENOMIC DNA]</scope>
    <source>
        <strain evidence="1 2">B-59205</strain>
    </source>
</reference>
<evidence type="ECO:0000313" key="1">
    <source>
        <dbReference type="EMBL" id="MEC1177313.1"/>
    </source>
</evidence>
<dbReference type="EMBL" id="JARSFG010000003">
    <property type="protein sequence ID" value="MEC1177313.1"/>
    <property type="molecule type" value="Genomic_DNA"/>
</dbReference>
<keyword evidence="2" id="KW-1185">Reference proteome</keyword>
<dbReference type="InterPro" id="IPR036388">
    <property type="entry name" value="WH-like_DNA-bd_sf"/>
</dbReference>
<gene>
    <name evidence="1" type="ORF">P9B03_02355</name>
</gene>
<dbReference type="Proteomes" id="UP001344888">
    <property type="component" value="Unassembled WGS sequence"/>
</dbReference>
<dbReference type="Gene3D" id="1.10.10.10">
    <property type="entry name" value="Winged helix-like DNA-binding domain superfamily/Winged helix DNA-binding domain"/>
    <property type="match status" value="1"/>
</dbReference>
<name>A0AAW9NNJ7_9BACL</name>
<proteinExistence type="predicted"/>
<organism evidence="1 2">
    <name type="scientific">Metasolibacillus meyeri</name>
    <dbReference type="NCBI Taxonomy" id="1071052"/>
    <lineage>
        <taxon>Bacteria</taxon>
        <taxon>Bacillati</taxon>
        <taxon>Bacillota</taxon>
        <taxon>Bacilli</taxon>
        <taxon>Bacillales</taxon>
        <taxon>Caryophanaceae</taxon>
        <taxon>Metasolibacillus</taxon>
    </lineage>
</organism>
<sequence>MDNIIFTEEQCSIFAKIIEQDVLNVKILFYIAQCEQNKVKVPIKALSENIQIPRPVGKKDGRGNIKSFVVEEVYIDRKRAERVVDRLAYASLITFELQKPHKYIRLTSRGVQIAIYIQKKTQAKN</sequence>
<dbReference type="AlphaFoldDB" id="A0AAW9NNJ7"/>
<accession>A0AAW9NNJ7</accession>
<dbReference type="RefSeq" id="WP_326121616.1">
    <property type="nucleotide sequence ID" value="NZ_JARSFG010000003.1"/>
</dbReference>
<evidence type="ECO:0000313" key="2">
    <source>
        <dbReference type="Proteomes" id="UP001344888"/>
    </source>
</evidence>
<protein>
    <submittedName>
        <fullName evidence="1">Uncharacterized protein</fullName>
    </submittedName>
</protein>